<dbReference type="FunFam" id="3.20.20.70:FF:000016">
    <property type="entry name" value="Triosephosphate isomerase"/>
    <property type="match status" value="1"/>
</dbReference>
<dbReference type="PROSITE" id="PS51440">
    <property type="entry name" value="TIM_2"/>
    <property type="match status" value="1"/>
</dbReference>
<dbReference type="Pfam" id="PF00121">
    <property type="entry name" value="TIM"/>
    <property type="match status" value="1"/>
</dbReference>
<dbReference type="EMBL" id="FOTS01000098">
    <property type="protein sequence ID" value="SFM38785.1"/>
    <property type="molecule type" value="Genomic_DNA"/>
</dbReference>
<keyword evidence="12" id="KW-1185">Reference proteome</keyword>
<comment type="catalytic activity">
    <reaction evidence="9 10">
        <text>D-glyceraldehyde 3-phosphate = dihydroxyacetone phosphate</text>
        <dbReference type="Rhea" id="RHEA:18585"/>
        <dbReference type="ChEBI" id="CHEBI:57642"/>
        <dbReference type="ChEBI" id="CHEBI:59776"/>
        <dbReference type="EC" id="5.3.1.1"/>
    </reaction>
</comment>
<dbReference type="InterPro" id="IPR035990">
    <property type="entry name" value="TIM_sf"/>
</dbReference>
<dbReference type="GO" id="GO:0019563">
    <property type="term" value="P:glycerol catabolic process"/>
    <property type="evidence" value="ECO:0007669"/>
    <property type="project" value="TreeGrafter"/>
</dbReference>
<evidence type="ECO:0000256" key="8">
    <source>
        <dbReference type="ARBA" id="ARBA00023235"/>
    </source>
</evidence>
<feature type="active site" description="Proton acceptor" evidence="9">
    <location>
        <position position="167"/>
    </location>
</feature>
<dbReference type="GO" id="GO:0004807">
    <property type="term" value="F:triose-phosphate isomerase activity"/>
    <property type="evidence" value="ECO:0007669"/>
    <property type="project" value="UniProtKB-UniRule"/>
</dbReference>
<feature type="binding site" evidence="9">
    <location>
        <begin position="234"/>
        <end position="235"/>
    </location>
    <ligand>
        <name>substrate</name>
    </ligand>
</feature>
<dbReference type="GO" id="GO:0046166">
    <property type="term" value="P:glyceraldehyde-3-phosphate biosynthetic process"/>
    <property type="evidence" value="ECO:0007669"/>
    <property type="project" value="TreeGrafter"/>
</dbReference>
<comment type="pathway">
    <text evidence="9 10">Carbohydrate biosynthesis; gluconeogenesis.</text>
</comment>
<dbReference type="InterPro" id="IPR022896">
    <property type="entry name" value="TrioseP_Isoase_bac/euk"/>
</dbReference>
<evidence type="ECO:0000256" key="4">
    <source>
        <dbReference type="ARBA" id="ARBA00019397"/>
    </source>
</evidence>
<proteinExistence type="inferred from homology"/>
<feature type="active site" description="Electrophile" evidence="9">
    <location>
        <position position="95"/>
    </location>
</feature>
<dbReference type="GO" id="GO:0005829">
    <property type="term" value="C:cytosol"/>
    <property type="evidence" value="ECO:0007669"/>
    <property type="project" value="TreeGrafter"/>
</dbReference>
<dbReference type="PROSITE" id="PS00171">
    <property type="entry name" value="TIM_1"/>
    <property type="match status" value="1"/>
</dbReference>
<dbReference type="InterPro" id="IPR013785">
    <property type="entry name" value="Aldolase_TIM"/>
</dbReference>
<dbReference type="AlphaFoldDB" id="A0A1I4QGB3"/>
<feature type="binding site" evidence="9">
    <location>
        <position position="173"/>
    </location>
    <ligand>
        <name>substrate</name>
    </ligand>
</feature>
<dbReference type="InterPro" id="IPR020861">
    <property type="entry name" value="Triosephosphate_isomerase_AS"/>
</dbReference>
<evidence type="ECO:0000313" key="12">
    <source>
        <dbReference type="Proteomes" id="UP000199520"/>
    </source>
</evidence>
<evidence type="ECO:0000256" key="3">
    <source>
        <dbReference type="ARBA" id="ARBA00011940"/>
    </source>
</evidence>
<dbReference type="OrthoDB" id="9809429at2"/>
<feature type="binding site" evidence="9">
    <location>
        <position position="213"/>
    </location>
    <ligand>
        <name>substrate</name>
    </ligand>
</feature>
<comment type="function">
    <text evidence="9">Involved in the gluconeogenesis. Catalyzes stereospecifically the conversion of dihydroxyacetone phosphate (DHAP) to D-glyceraldehyde-3-phosphate (G3P).</text>
</comment>
<keyword evidence="8 9" id="KW-0413">Isomerase</keyword>
<gene>
    <name evidence="9" type="primary">tpiA</name>
    <name evidence="11" type="ORF">SAMN04490355_10982</name>
</gene>
<dbReference type="GO" id="GO:0006096">
    <property type="term" value="P:glycolytic process"/>
    <property type="evidence" value="ECO:0007669"/>
    <property type="project" value="UniProtKB-UniRule"/>
</dbReference>
<comment type="pathway">
    <text evidence="1 9 10">Carbohydrate degradation; glycolysis; D-glyceraldehyde 3-phosphate from glycerone phosphate: step 1/1.</text>
</comment>
<evidence type="ECO:0000256" key="5">
    <source>
        <dbReference type="ARBA" id="ARBA00022432"/>
    </source>
</evidence>
<evidence type="ECO:0000256" key="6">
    <source>
        <dbReference type="ARBA" id="ARBA00022490"/>
    </source>
</evidence>
<evidence type="ECO:0000256" key="9">
    <source>
        <dbReference type="HAMAP-Rule" id="MF_00147"/>
    </source>
</evidence>
<feature type="binding site" evidence="9">
    <location>
        <begin position="9"/>
        <end position="11"/>
    </location>
    <ligand>
        <name>substrate</name>
    </ligand>
</feature>
<comment type="subunit">
    <text evidence="9 10">Homodimer.</text>
</comment>
<dbReference type="CDD" id="cd00311">
    <property type="entry name" value="TIM"/>
    <property type="match status" value="1"/>
</dbReference>
<dbReference type="RefSeq" id="WP_090944757.1">
    <property type="nucleotide sequence ID" value="NZ_FOTS01000098.1"/>
</dbReference>
<organism evidence="11 12">
    <name type="scientific">Pelosinus propionicus DSM 13327</name>
    <dbReference type="NCBI Taxonomy" id="1123291"/>
    <lineage>
        <taxon>Bacteria</taxon>
        <taxon>Bacillati</taxon>
        <taxon>Bacillota</taxon>
        <taxon>Negativicutes</taxon>
        <taxon>Selenomonadales</taxon>
        <taxon>Sporomusaceae</taxon>
        <taxon>Pelosinus</taxon>
    </lineage>
</organism>
<dbReference type="STRING" id="1123291.SAMN04490355_10982"/>
<dbReference type="EC" id="5.3.1.1" evidence="3 9"/>
<dbReference type="PANTHER" id="PTHR21139">
    <property type="entry name" value="TRIOSEPHOSPHATE ISOMERASE"/>
    <property type="match status" value="1"/>
</dbReference>
<comment type="subcellular location">
    <subcellularLocation>
        <location evidence="9 10">Cytoplasm</location>
    </subcellularLocation>
</comment>
<keyword evidence="6 9" id="KW-0963">Cytoplasm</keyword>
<dbReference type="SUPFAM" id="SSF51351">
    <property type="entry name" value="Triosephosphate isomerase (TIM)"/>
    <property type="match status" value="1"/>
</dbReference>
<keyword evidence="5 9" id="KW-0312">Gluconeogenesis</keyword>
<dbReference type="InterPro" id="IPR000652">
    <property type="entry name" value="Triosephosphate_isomerase"/>
</dbReference>
<reference evidence="12" key="1">
    <citation type="submission" date="2016-10" db="EMBL/GenBank/DDBJ databases">
        <authorList>
            <person name="Varghese N."/>
            <person name="Submissions S."/>
        </authorList>
    </citation>
    <scope>NUCLEOTIDE SEQUENCE [LARGE SCALE GENOMIC DNA]</scope>
    <source>
        <strain evidence="12">DSM 13327</strain>
    </source>
</reference>
<dbReference type="NCBIfam" id="TIGR00419">
    <property type="entry name" value="tim"/>
    <property type="match status" value="1"/>
</dbReference>
<evidence type="ECO:0000256" key="10">
    <source>
        <dbReference type="RuleBase" id="RU363013"/>
    </source>
</evidence>
<keyword evidence="7 9" id="KW-0324">Glycolysis</keyword>
<dbReference type="Gene3D" id="3.20.20.70">
    <property type="entry name" value="Aldolase class I"/>
    <property type="match status" value="1"/>
</dbReference>
<dbReference type="HAMAP" id="MF_00147_B">
    <property type="entry name" value="TIM_B"/>
    <property type="match status" value="1"/>
</dbReference>
<evidence type="ECO:0000256" key="2">
    <source>
        <dbReference type="ARBA" id="ARBA00007422"/>
    </source>
</evidence>
<dbReference type="GO" id="GO:0006094">
    <property type="term" value="P:gluconeogenesis"/>
    <property type="evidence" value="ECO:0007669"/>
    <property type="project" value="UniProtKB-UniRule"/>
</dbReference>
<sequence>MRKPIIAGNWKLHNTSSQGVALVQELGKLTADAKEVDIVVCPTFTTLTAVANALHGTNIHLGAQNLHWEKKGAFTGEVTAEMLRDVCCEYVLVGHSERRQYFAETDETVNKKVKAALEGNLVPIVCVGESLEEREAGTTEVLVGKQVKAALEGLTKEQVASLVIAYEPIWAIGTGRTATADQANEVCAFIRRTVAEVFGQDTADKTRIQYGGSVKADNIAELMGKSDIDGALVGGASLDAVGFSKIVKF</sequence>
<dbReference type="UniPathway" id="UPA00109">
    <property type="reaction ID" value="UER00189"/>
</dbReference>
<accession>A0A1I4QGB3</accession>
<comment type="similarity">
    <text evidence="2 9 10">Belongs to the triosephosphate isomerase family.</text>
</comment>
<name>A0A1I4QGB3_9FIRM</name>
<dbReference type="UniPathway" id="UPA00138"/>
<evidence type="ECO:0000256" key="1">
    <source>
        <dbReference type="ARBA" id="ARBA00004680"/>
    </source>
</evidence>
<evidence type="ECO:0000256" key="7">
    <source>
        <dbReference type="ARBA" id="ARBA00023152"/>
    </source>
</evidence>
<evidence type="ECO:0000313" key="11">
    <source>
        <dbReference type="EMBL" id="SFM38785.1"/>
    </source>
</evidence>
<protein>
    <recommendedName>
        <fullName evidence="4 9">Triosephosphate isomerase</fullName>
        <shortName evidence="9">TIM</shortName>
        <shortName evidence="9">TPI</shortName>
        <ecNumber evidence="3 9">5.3.1.1</ecNumber>
    </recommendedName>
    <alternativeName>
        <fullName evidence="9">Triose-phosphate isomerase</fullName>
    </alternativeName>
</protein>
<dbReference type="Proteomes" id="UP000199520">
    <property type="component" value="Unassembled WGS sequence"/>
</dbReference>
<dbReference type="PANTHER" id="PTHR21139:SF42">
    <property type="entry name" value="TRIOSEPHOSPHATE ISOMERASE"/>
    <property type="match status" value="1"/>
</dbReference>